<organism evidence="7 8">
    <name type="scientific">Cylindrodendrum hubeiense</name>
    <dbReference type="NCBI Taxonomy" id="595255"/>
    <lineage>
        <taxon>Eukaryota</taxon>
        <taxon>Fungi</taxon>
        <taxon>Dikarya</taxon>
        <taxon>Ascomycota</taxon>
        <taxon>Pezizomycotina</taxon>
        <taxon>Sordariomycetes</taxon>
        <taxon>Hypocreomycetidae</taxon>
        <taxon>Hypocreales</taxon>
        <taxon>Nectriaceae</taxon>
        <taxon>Cylindrodendrum</taxon>
    </lineage>
</organism>
<keyword evidence="2 4" id="KW-0560">Oxidoreductase</keyword>
<gene>
    <name evidence="7" type="ORF">G7Z17_g3848</name>
</gene>
<reference evidence="7" key="1">
    <citation type="submission" date="2020-03" db="EMBL/GenBank/DDBJ databases">
        <title>Draft Genome Sequence of Cylindrodendrum hubeiense.</title>
        <authorList>
            <person name="Buettner E."/>
            <person name="Kellner H."/>
        </authorList>
    </citation>
    <scope>NUCLEOTIDE SEQUENCE</scope>
    <source>
        <strain evidence="7">IHI 201604</strain>
    </source>
</reference>
<dbReference type="Pfam" id="PF00389">
    <property type="entry name" value="2-Hacid_dh"/>
    <property type="match status" value="1"/>
</dbReference>
<evidence type="ECO:0000313" key="7">
    <source>
        <dbReference type="EMBL" id="KAF7553112.1"/>
    </source>
</evidence>
<evidence type="ECO:0000256" key="1">
    <source>
        <dbReference type="ARBA" id="ARBA00005854"/>
    </source>
</evidence>
<evidence type="ECO:0000259" key="5">
    <source>
        <dbReference type="Pfam" id="PF00389"/>
    </source>
</evidence>
<dbReference type="Proteomes" id="UP000722485">
    <property type="component" value="Unassembled WGS sequence"/>
</dbReference>
<evidence type="ECO:0000313" key="8">
    <source>
        <dbReference type="Proteomes" id="UP000722485"/>
    </source>
</evidence>
<dbReference type="PANTHER" id="PTHR43761">
    <property type="entry name" value="D-ISOMER SPECIFIC 2-HYDROXYACID DEHYDROGENASE FAMILY PROTEIN (AFU_ORTHOLOGUE AFUA_1G13630)"/>
    <property type="match status" value="1"/>
</dbReference>
<evidence type="ECO:0008006" key="9">
    <source>
        <dbReference type="Google" id="ProtNLM"/>
    </source>
</evidence>
<dbReference type="EMBL" id="JAANBB010000050">
    <property type="protein sequence ID" value="KAF7553112.1"/>
    <property type="molecule type" value="Genomic_DNA"/>
</dbReference>
<dbReference type="SUPFAM" id="SSF51735">
    <property type="entry name" value="NAD(P)-binding Rossmann-fold domains"/>
    <property type="match status" value="1"/>
</dbReference>
<dbReference type="GO" id="GO:0051287">
    <property type="term" value="F:NAD binding"/>
    <property type="evidence" value="ECO:0007669"/>
    <property type="project" value="InterPro"/>
</dbReference>
<dbReference type="SUPFAM" id="SSF52283">
    <property type="entry name" value="Formate/glycerate dehydrogenase catalytic domain-like"/>
    <property type="match status" value="1"/>
</dbReference>
<evidence type="ECO:0000256" key="4">
    <source>
        <dbReference type="RuleBase" id="RU003719"/>
    </source>
</evidence>
<comment type="similarity">
    <text evidence="1 4">Belongs to the D-isomer specific 2-hydroxyacid dehydrogenase family.</text>
</comment>
<dbReference type="AlphaFoldDB" id="A0A9P5HFZ7"/>
<accession>A0A9P5HFZ7</accession>
<dbReference type="InterPro" id="IPR006140">
    <property type="entry name" value="D-isomer_DH_NAD-bd"/>
</dbReference>
<dbReference type="InterPro" id="IPR050418">
    <property type="entry name" value="D-iso_2-hydroxyacid_DH_PdxB"/>
</dbReference>
<dbReference type="InterPro" id="IPR036291">
    <property type="entry name" value="NAD(P)-bd_dom_sf"/>
</dbReference>
<feature type="domain" description="D-isomer specific 2-hydroxyacid dehydrogenase catalytic" evidence="5">
    <location>
        <begin position="34"/>
        <end position="308"/>
    </location>
</feature>
<dbReference type="GO" id="GO:0016616">
    <property type="term" value="F:oxidoreductase activity, acting on the CH-OH group of donors, NAD or NADP as acceptor"/>
    <property type="evidence" value="ECO:0007669"/>
    <property type="project" value="InterPro"/>
</dbReference>
<evidence type="ECO:0000256" key="3">
    <source>
        <dbReference type="ARBA" id="ARBA00023027"/>
    </source>
</evidence>
<dbReference type="PANTHER" id="PTHR43761:SF1">
    <property type="entry name" value="D-ISOMER SPECIFIC 2-HYDROXYACID DEHYDROGENASE CATALYTIC DOMAIN-CONTAINING PROTEIN-RELATED"/>
    <property type="match status" value="1"/>
</dbReference>
<dbReference type="OrthoDB" id="298012at2759"/>
<keyword evidence="3" id="KW-0520">NAD</keyword>
<sequence length="348" mass="38062">MSLPDIPTETKHHVVFLEAANAPLPDFTFPHTYRRHTQTQLHEVVERIKDATVLVVGVIAITAEHLDHAPKLQCIAITATGCEWLDRRVFAERGITVVNCPQSNVEAVGEHFLSLYFSARKKVVEVHNAITGPEKQWLKDVSLTPLWGQGAPLSCQQEILGIIGYGALGRNIHTLAKAVGFGQVVIAERKGQSTARDGRVLFEDLIKDATTIVVCCPKDPETLGLISEPELHLMKRETLLINISRGGVVCEQALATALKEGRIFGAAVDVLETEPGGVGTTPLLPDITKGEEKVPNLTISGHVAWFSQKTVENLKRLLKLGIEGYVLDSLLDPSSKPTVLVHKGKVWR</sequence>
<proteinExistence type="inferred from homology"/>
<protein>
    <recommendedName>
        <fullName evidence="9">Glycerate dehydrogenase</fullName>
    </recommendedName>
</protein>
<evidence type="ECO:0000256" key="2">
    <source>
        <dbReference type="ARBA" id="ARBA00023002"/>
    </source>
</evidence>
<keyword evidence="8" id="KW-1185">Reference proteome</keyword>
<dbReference type="Gene3D" id="3.40.50.720">
    <property type="entry name" value="NAD(P)-binding Rossmann-like Domain"/>
    <property type="match status" value="2"/>
</dbReference>
<dbReference type="Pfam" id="PF02826">
    <property type="entry name" value="2-Hacid_dh_C"/>
    <property type="match status" value="1"/>
</dbReference>
<name>A0A9P5HFZ7_9HYPO</name>
<evidence type="ECO:0000259" key="6">
    <source>
        <dbReference type="Pfam" id="PF02826"/>
    </source>
</evidence>
<feature type="domain" description="D-isomer specific 2-hydroxyacid dehydrogenase NAD-binding" evidence="6">
    <location>
        <begin position="153"/>
        <end position="304"/>
    </location>
</feature>
<comment type="caution">
    <text evidence="7">The sequence shown here is derived from an EMBL/GenBank/DDBJ whole genome shotgun (WGS) entry which is preliminary data.</text>
</comment>
<dbReference type="InterPro" id="IPR006139">
    <property type="entry name" value="D-isomer_2_OHA_DH_cat_dom"/>
</dbReference>